<dbReference type="AlphaFoldDB" id="A0A7S4FXV5"/>
<accession>A0A7S4FXV5</accession>
<evidence type="ECO:0000313" key="1">
    <source>
        <dbReference type="EMBL" id="CAE0818802.1"/>
    </source>
</evidence>
<organism evidence="1">
    <name type="scientific">Eutreptiella gymnastica</name>
    <dbReference type="NCBI Taxonomy" id="73025"/>
    <lineage>
        <taxon>Eukaryota</taxon>
        <taxon>Discoba</taxon>
        <taxon>Euglenozoa</taxon>
        <taxon>Euglenida</taxon>
        <taxon>Spirocuta</taxon>
        <taxon>Euglenophyceae</taxon>
        <taxon>Eutreptiales</taxon>
        <taxon>Eutreptiaceae</taxon>
        <taxon>Eutreptiella</taxon>
    </lineage>
</organism>
<sequence>MGVSNCQAKSSTYRKQWSNLLPSSSYSWPLHCTSNFFRGALVVAIMCMQVPVDMMTRTVGQKRMDTVTQALDKCLRGKGLGSKRSKPFPTPSTLDETNKVRVPVSKGGVSVRQGVVLQLKGHQTSLVKGQCLRAFV</sequence>
<reference evidence="1" key="1">
    <citation type="submission" date="2021-01" db="EMBL/GenBank/DDBJ databases">
        <authorList>
            <person name="Corre E."/>
            <person name="Pelletier E."/>
            <person name="Niang G."/>
            <person name="Scheremetjew M."/>
            <person name="Finn R."/>
            <person name="Kale V."/>
            <person name="Holt S."/>
            <person name="Cochrane G."/>
            <person name="Meng A."/>
            <person name="Brown T."/>
            <person name="Cohen L."/>
        </authorList>
    </citation>
    <scope>NUCLEOTIDE SEQUENCE</scope>
    <source>
        <strain evidence="1">CCMP1594</strain>
    </source>
</reference>
<dbReference type="EMBL" id="HBJA01086034">
    <property type="protein sequence ID" value="CAE0818802.1"/>
    <property type="molecule type" value="Transcribed_RNA"/>
</dbReference>
<name>A0A7S4FXV5_9EUGL</name>
<gene>
    <name evidence="1" type="ORF">EGYM00163_LOCUS29970</name>
</gene>
<protein>
    <submittedName>
        <fullName evidence="1">Uncharacterized protein</fullName>
    </submittedName>
</protein>
<proteinExistence type="predicted"/>